<dbReference type="Proteomes" id="UP000093366">
    <property type="component" value="Unassembled WGS sequence"/>
</dbReference>
<reference evidence="5" key="1">
    <citation type="submission" date="2016-07" db="EMBL/GenBank/DDBJ databases">
        <authorList>
            <person name="Florea S."/>
            <person name="Webb J.S."/>
            <person name="Jaromczyk J."/>
            <person name="Schardl C.L."/>
        </authorList>
    </citation>
    <scope>NUCLEOTIDE SEQUENCE [LARGE SCALE GENOMIC DNA]</scope>
    <source>
        <strain evidence="5">IPB1</strain>
    </source>
</reference>
<proteinExistence type="predicted"/>
<dbReference type="SMART" id="SM00862">
    <property type="entry name" value="Trans_reg_C"/>
    <property type="match status" value="1"/>
</dbReference>
<evidence type="ECO:0000259" key="3">
    <source>
        <dbReference type="PROSITE" id="PS51755"/>
    </source>
</evidence>
<dbReference type="GO" id="GO:0006355">
    <property type="term" value="P:regulation of DNA-templated transcription"/>
    <property type="evidence" value="ECO:0007669"/>
    <property type="project" value="InterPro"/>
</dbReference>
<evidence type="ECO:0000313" key="4">
    <source>
        <dbReference type="EMBL" id="OCQ19247.1"/>
    </source>
</evidence>
<dbReference type="InterPro" id="IPR016032">
    <property type="entry name" value="Sig_transdc_resp-reg_C-effctor"/>
</dbReference>
<dbReference type="GO" id="GO:0003677">
    <property type="term" value="F:DNA binding"/>
    <property type="evidence" value="ECO:0007669"/>
    <property type="project" value="UniProtKB-UniRule"/>
</dbReference>
<comment type="caution">
    <text evidence="4">The sequence shown here is derived from an EMBL/GenBank/DDBJ whole genome shotgun (WGS) entry which is preliminary data.</text>
</comment>
<name>A0A1C0TLL9_9GAMM</name>
<dbReference type="InterPro" id="IPR001867">
    <property type="entry name" value="OmpR/PhoB-type_DNA-bd"/>
</dbReference>
<dbReference type="InterPro" id="IPR036388">
    <property type="entry name" value="WH-like_DNA-bd_sf"/>
</dbReference>
<organism evidence="4 5">
    <name type="scientific">Pseudoalteromonas luteoviolacea</name>
    <dbReference type="NCBI Taxonomy" id="43657"/>
    <lineage>
        <taxon>Bacteria</taxon>
        <taxon>Pseudomonadati</taxon>
        <taxon>Pseudomonadota</taxon>
        <taxon>Gammaproteobacteria</taxon>
        <taxon>Alteromonadales</taxon>
        <taxon>Pseudoalteromonadaceae</taxon>
        <taxon>Pseudoalteromonas</taxon>
    </lineage>
</organism>
<dbReference type="InterPro" id="IPR011990">
    <property type="entry name" value="TPR-like_helical_dom_sf"/>
</dbReference>
<dbReference type="PROSITE" id="PS51755">
    <property type="entry name" value="OMPR_PHOB"/>
    <property type="match status" value="1"/>
</dbReference>
<dbReference type="SUPFAM" id="SSF46894">
    <property type="entry name" value="C-terminal effector domain of the bipartite response regulators"/>
    <property type="match status" value="1"/>
</dbReference>
<accession>A0A1C0TLL9</accession>
<evidence type="ECO:0000313" key="5">
    <source>
        <dbReference type="Proteomes" id="UP000093366"/>
    </source>
</evidence>
<protein>
    <recommendedName>
        <fullName evidence="3">OmpR/PhoB-type domain-containing protein</fullName>
    </recommendedName>
</protein>
<dbReference type="SUPFAM" id="SSF48452">
    <property type="entry name" value="TPR-like"/>
    <property type="match status" value="1"/>
</dbReference>
<feature type="domain" description="OmpR/PhoB-type" evidence="3">
    <location>
        <begin position="1"/>
        <end position="97"/>
    </location>
</feature>
<dbReference type="Gene3D" id="1.25.40.10">
    <property type="entry name" value="Tetratricopeptide repeat domain"/>
    <property type="match status" value="2"/>
</dbReference>
<evidence type="ECO:0000256" key="1">
    <source>
        <dbReference type="ARBA" id="ARBA00023125"/>
    </source>
</evidence>
<evidence type="ECO:0000256" key="2">
    <source>
        <dbReference type="PROSITE-ProRule" id="PRU01091"/>
    </source>
</evidence>
<dbReference type="GO" id="GO:0000160">
    <property type="term" value="P:phosphorelay signal transduction system"/>
    <property type="evidence" value="ECO:0007669"/>
    <property type="project" value="InterPro"/>
</dbReference>
<sequence length="722" mass="81605">MLLFGQFRFDPERLALYHGQTSISMRPKVSQLLEYFLTHPNQLIKREHLLKSLWQHGEFREAALNQSITELRQVLQDNAKSPIYIKTLPHQGYMWICAVKSDSSNKRRLGVKAAIGLVVISLLGGVYSYKSASIPPAQIQGQVPLLIHPMQNHTGVQANAWWGYALEGTLRERLKTSFKLIPKSQTPDYLNKPEKAQPQQLFLSIKPMQQRYLLQASMAGRHTQVLVEQLDNNFIEIADKLLGTLTTNTALSATKLNEINGLSDYFRGIQALNERGPRLAKSYFEAALTQTPEHLPSRLELARIAWGQGNIQLANHYFDGIDLKTAPYTLQARYHLYLGTFQKALGEFQRARLSAKNALVMAEQSQHIELMASTYQLMADVAWSTLQWQDYTHAMSAAHALIGSRSFAYSEAQRSFYLANPPAAGPQQKNLVNLSQSKKVLEGAIQYYRQSEQRIELARSLFAYGQNYLVPVSESESSLLEALEIANESGEQYFKMQVLTYLGFYYIQLHQGEKALYYLDQVSLEQAFKPALEQLGLLKAMAHMDIGLTTDRHSALKTAQQLFESLLSIETTSDMARANVTLLLGWIALKQGETDKSQMLTNAALEAYEVGGLSDAMIYAKYTQMYIYLLRNEPDNALKLMDLEQDKEAHLMLFYASVAAHMVSDELLFAKAQGMLGKLNNSQSLLDQLEQFKQQPQGDAKLIAELLDAPYSVYCQSKWILE</sequence>
<dbReference type="Gene3D" id="1.10.10.10">
    <property type="entry name" value="Winged helix-like DNA-binding domain superfamily/Winged helix DNA-binding domain"/>
    <property type="match status" value="1"/>
</dbReference>
<dbReference type="RefSeq" id="WP_065792444.1">
    <property type="nucleotide sequence ID" value="NZ_MAUJ01000009.1"/>
</dbReference>
<dbReference type="Pfam" id="PF00486">
    <property type="entry name" value="Trans_reg_C"/>
    <property type="match status" value="1"/>
</dbReference>
<dbReference type="EMBL" id="MAUJ01000009">
    <property type="protein sequence ID" value="OCQ19247.1"/>
    <property type="molecule type" value="Genomic_DNA"/>
</dbReference>
<dbReference type="AlphaFoldDB" id="A0A1C0TLL9"/>
<feature type="DNA-binding region" description="OmpR/PhoB-type" evidence="2">
    <location>
        <begin position="1"/>
        <end position="97"/>
    </location>
</feature>
<keyword evidence="1 2" id="KW-0238">DNA-binding</keyword>
<dbReference type="CDD" id="cd00383">
    <property type="entry name" value="trans_reg_C"/>
    <property type="match status" value="1"/>
</dbReference>
<gene>
    <name evidence="4" type="ORF">A7985_21170</name>
</gene>